<dbReference type="AlphaFoldDB" id="A0A844CX47"/>
<comment type="caution">
    <text evidence="5">The sequence shown here is derived from an EMBL/GenBank/DDBJ whole genome shotgun (WGS) entry which is preliminary data.</text>
</comment>
<dbReference type="GO" id="GO:0071949">
    <property type="term" value="F:FAD binding"/>
    <property type="evidence" value="ECO:0007669"/>
    <property type="project" value="InterPro"/>
</dbReference>
<dbReference type="SUPFAM" id="SSF56176">
    <property type="entry name" value="FAD-binding/transporter-associated domain-like"/>
    <property type="match status" value="1"/>
</dbReference>
<organism evidence="5 6">
    <name type="scientific">Roseovarius bejariae</name>
    <dbReference type="NCBI Taxonomy" id="2576383"/>
    <lineage>
        <taxon>Bacteria</taxon>
        <taxon>Pseudomonadati</taxon>
        <taxon>Pseudomonadota</taxon>
        <taxon>Alphaproteobacteria</taxon>
        <taxon>Rhodobacterales</taxon>
        <taxon>Roseobacteraceae</taxon>
        <taxon>Roseovarius</taxon>
    </lineage>
</organism>
<feature type="domain" description="FAD-binding PCMH-type" evidence="4">
    <location>
        <begin position="8"/>
        <end position="175"/>
    </location>
</feature>
<reference evidence="5 6" key="1">
    <citation type="submission" date="2019-05" db="EMBL/GenBank/DDBJ databases">
        <title>Roseovarius bejariae sp. nov., a moderately halophylic bacterium isolated from a saline soil in Rambla Salada (Murcia).</title>
        <authorList>
            <person name="Castro D.J."/>
            <person name="Gomez-Altuve A."/>
            <person name="Reina J.C."/>
            <person name="Rodriguez M."/>
            <person name="Sampedro I."/>
            <person name="Llamas I."/>
            <person name="Martinez-Checa F."/>
        </authorList>
    </citation>
    <scope>NUCLEOTIDE SEQUENCE [LARGE SCALE GENOMIC DNA]</scope>
    <source>
        <strain evidence="5 6">A21</strain>
    </source>
</reference>
<dbReference type="GO" id="GO:0016491">
    <property type="term" value="F:oxidoreductase activity"/>
    <property type="evidence" value="ECO:0007669"/>
    <property type="project" value="UniProtKB-KW"/>
</dbReference>
<dbReference type="RefSeq" id="WP_154151190.1">
    <property type="nucleotide sequence ID" value="NZ_SZWE01000001.1"/>
</dbReference>
<dbReference type="PANTHER" id="PTHR13878">
    <property type="entry name" value="GULONOLACTONE OXIDASE"/>
    <property type="match status" value="1"/>
</dbReference>
<evidence type="ECO:0000256" key="2">
    <source>
        <dbReference type="ARBA" id="ARBA00022827"/>
    </source>
</evidence>
<proteinExistence type="inferred from homology"/>
<dbReference type="PROSITE" id="PS51387">
    <property type="entry name" value="FAD_PCMH"/>
    <property type="match status" value="1"/>
</dbReference>
<dbReference type="OrthoDB" id="143770at2"/>
<keyword evidence="3" id="KW-0560">Oxidoreductase</keyword>
<dbReference type="Proteomes" id="UP000564704">
    <property type="component" value="Unassembled WGS sequence"/>
</dbReference>
<dbReference type="EMBL" id="SZWE01000001">
    <property type="protein sequence ID" value="MRU15696.1"/>
    <property type="molecule type" value="Genomic_DNA"/>
</dbReference>
<comment type="similarity">
    <text evidence="1">Belongs to the oxygen-dependent FAD-linked oxidoreductase family.</text>
</comment>
<dbReference type="Gene3D" id="3.30.465.10">
    <property type="match status" value="1"/>
</dbReference>
<dbReference type="InterPro" id="IPR016166">
    <property type="entry name" value="FAD-bd_PCMH"/>
</dbReference>
<protein>
    <submittedName>
        <fullName evidence="5">FAD-binding oxidoreductase</fullName>
    </submittedName>
</protein>
<evidence type="ECO:0000256" key="3">
    <source>
        <dbReference type="ARBA" id="ARBA00023002"/>
    </source>
</evidence>
<dbReference type="InterPro" id="IPR036318">
    <property type="entry name" value="FAD-bd_PCMH-like_sf"/>
</dbReference>
<keyword evidence="2" id="KW-0285">Flavoprotein</keyword>
<dbReference type="InterPro" id="IPR006094">
    <property type="entry name" value="Oxid_FAD_bind_N"/>
</dbReference>
<accession>A0A844CX47</accession>
<sequence length="440" mass="48932">MKLSGWGRYPTIDAQVTAPRSTDELANLVKEGSAIARGNGRAYGDSAVSPTNTIHMKHFNRMLAFDEESGQLVAEAGVLLADVIEAFLPRGWFPSVTPGTKFVTLGGMIAADVHGKNHHKDGSFGSYVDWIDIFTADGTVQRCSQTENTELFEWTIGGMGLTGVILRAAIRLRPVTSAWIEQTTLAADNITHAIELFENSLDATYSVAWIDCLQTGEELGRSLVMLGEHAQATSVPLRYRKQPFQMPAKRKLNIPVDVPGWVLNSFSVRAFNALYYWNGKRRPKRQIVDWDSYFYPLDSVLGWNKIYGPHGFAQFQCVIPLSQAEDGLTELLAAIASAGAGSFLAVLKRFGAQESRFSFPMEGYTLALDFPVNRKSLALMNELDSITLQHNGRFYLAKDSRMQRDVFLQSDRRAEDYSKYRRDESVSAAYSSAQSERLGL</sequence>
<dbReference type="InterPro" id="IPR016169">
    <property type="entry name" value="FAD-bd_PCMH_sub2"/>
</dbReference>
<keyword evidence="2" id="KW-0274">FAD</keyword>
<evidence type="ECO:0000259" key="4">
    <source>
        <dbReference type="PROSITE" id="PS51387"/>
    </source>
</evidence>
<dbReference type="InterPro" id="IPR050432">
    <property type="entry name" value="FAD-linked_Oxidoreductases_BP"/>
</dbReference>
<dbReference type="Pfam" id="PF01565">
    <property type="entry name" value="FAD_binding_4"/>
    <property type="match status" value="1"/>
</dbReference>
<evidence type="ECO:0000256" key="1">
    <source>
        <dbReference type="ARBA" id="ARBA00005466"/>
    </source>
</evidence>
<evidence type="ECO:0000313" key="6">
    <source>
        <dbReference type="Proteomes" id="UP000564704"/>
    </source>
</evidence>
<gene>
    <name evidence="5" type="ORF">FDP25_09665</name>
</gene>
<name>A0A844CX47_9RHOB</name>
<evidence type="ECO:0000313" key="5">
    <source>
        <dbReference type="EMBL" id="MRU15696.1"/>
    </source>
</evidence>
<keyword evidence="6" id="KW-1185">Reference proteome</keyword>
<dbReference type="PANTHER" id="PTHR13878:SF53">
    <property type="entry name" value="CYTOKININ DEHYDROGENASE 6"/>
    <property type="match status" value="1"/>
</dbReference>